<keyword evidence="2" id="KW-1185">Reference proteome</keyword>
<sequence>MIFRREAEDAMGGWYGWRLVCVVALLALGCRVGLAQIGPRYVLELPAARHGGAAPEQGSIALAPHGRASIHFHGLTVALVGPDGRAGQADLAVLPPGTGAVTASNVPTGAARAMPLVYAQPPATAPGEATAGHPMRVWDTLYLRKGQARLRVTAMPGGPGTADTAGFLLEIGTFHATSRIYVSGAPLAAGELATLPQRLPGADLVLAPAGDGQSMALLRRAGERDLFLPAAAPGGRYLFALVRR</sequence>
<gene>
    <name evidence="1" type="ORF">H3H36_17405</name>
</gene>
<comment type="caution">
    <text evidence="1">The sequence shown here is derived from an EMBL/GenBank/DDBJ whole genome shotgun (WGS) entry which is preliminary data.</text>
</comment>
<name>A0A7W2EJN3_9BURK</name>
<dbReference type="RefSeq" id="WP_182219365.1">
    <property type="nucleotide sequence ID" value="NZ_JACEZS010000015.1"/>
</dbReference>
<dbReference type="Proteomes" id="UP000566711">
    <property type="component" value="Unassembled WGS sequence"/>
</dbReference>
<organism evidence="1 2">
    <name type="scientific">Rugamonas fusca</name>
    <dbReference type="NCBI Taxonomy" id="2758568"/>
    <lineage>
        <taxon>Bacteria</taxon>
        <taxon>Pseudomonadati</taxon>
        <taxon>Pseudomonadota</taxon>
        <taxon>Betaproteobacteria</taxon>
        <taxon>Burkholderiales</taxon>
        <taxon>Oxalobacteraceae</taxon>
        <taxon>Telluria group</taxon>
        <taxon>Rugamonas</taxon>
    </lineage>
</organism>
<dbReference type="AlphaFoldDB" id="A0A7W2EJN3"/>
<accession>A0A7W2EJN3</accession>
<reference evidence="1 2" key="1">
    <citation type="submission" date="2020-07" db="EMBL/GenBank/DDBJ databases">
        <title>Novel species isolated from subtropical streams in China.</title>
        <authorList>
            <person name="Lu H."/>
        </authorList>
    </citation>
    <scope>NUCLEOTIDE SEQUENCE [LARGE SCALE GENOMIC DNA]</scope>
    <source>
        <strain evidence="1 2">FT3S</strain>
    </source>
</reference>
<evidence type="ECO:0000313" key="1">
    <source>
        <dbReference type="EMBL" id="MBA5607136.1"/>
    </source>
</evidence>
<proteinExistence type="predicted"/>
<dbReference type="PROSITE" id="PS51257">
    <property type="entry name" value="PROKAR_LIPOPROTEIN"/>
    <property type="match status" value="1"/>
</dbReference>
<evidence type="ECO:0000313" key="2">
    <source>
        <dbReference type="Proteomes" id="UP000566711"/>
    </source>
</evidence>
<dbReference type="EMBL" id="JACEZS010000015">
    <property type="protein sequence ID" value="MBA5607136.1"/>
    <property type="molecule type" value="Genomic_DNA"/>
</dbReference>
<protein>
    <submittedName>
        <fullName evidence="1">Uncharacterized protein</fullName>
    </submittedName>
</protein>